<name>X0WEB9_9ZZZZ</name>
<feature type="non-terminal residue" evidence="1">
    <location>
        <position position="1"/>
    </location>
</feature>
<dbReference type="AlphaFoldDB" id="X0WEB9"/>
<accession>X0WEB9</accession>
<sequence>DTKENMEKLFNEINNEKYFNEKLISSTKSQKIFNLKILDEISSSKSDEYTFSQQDSKEFILANHPTAIEFAGFGLAPDEIYDGLFPSLPEYPLQKEGQTQIFLGFEVNKGGFGIMFYSYDDTTNAVVQINRNNIGVSWSEKRNMYIGGIKANDEGYYITGKVGLMAMMELCKVCKLKKLFIDDAAWVNCNFLKNHTGKPIEINHFSLVRIMNGSKGYYESNLPGNYADPELAEAAKKFLLTDFVPNLSQKEKEILQDFVKCSKEPCP</sequence>
<gene>
    <name evidence="1" type="ORF">S01H1_41068</name>
</gene>
<evidence type="ECO:0000313" key="1">
    <source>
        <dbReference type="EMBL" id="GAG11021.1"/>
    </source>
</evidence>
<reference evidence="1" key="1">
    <citation type="journal article" date="2014" name="Front. Microbiol.">
        <title>High frequency of phylogenetically diverse reductive dehalogenase-homologous genes in deep subseafloor sedimentary metagenomes.</title>
        <authorList>
            <person name="Kawai M."/>
            <person name="Futagami T."/>
            <person name="Toyoda A."/>
            <person name="Takaki Y."/>
            <person name="Nishi S."/>
            <person name="Hori S."/>
            <person name="Arai W."/>
            <person name="Tsubouchi T."/>
            <person name="Morono Y."/>
            <person name="Uchiyama I."/>
            <person name="Ito T."/>
            <person name="Fujiyama A."/>
            <person name="Inagaki F."/>
            <person name="Takami H."/>
        </authorList>
    </citation>
    <scope>NUCLEOTIDE SEQUENCE</scope>
    <source>
        <strain evidence="1">Expedition CK06-06</strain>
    </source>
</reference>
<organism evidence="1">
    <name type="scientific">marine sediment metagenome</name>
    <dbReference type="NCBI Taxonomy" id="412755"/>
    <lineage>
        <taxon>unclassified sequences</taxon>
        <taxon>metagenomes</taxon>
        <taxon>ecological metagenomes</taxon>
    </lineage>
</organism>
<comment type="caution">
    <text evidence="1">The sequence shown here is derived from an EMBL/GenBank/DDBJ whole genome shotgun (WGS) entry which is preliminary data.</text>
</comment>
<protein>
    <submittedName>
        <fullName evidence="1">Uncharacterized protein</fullName>
    </submittedName>
</protein>
<proteinExistence type="predicted"/>
<feature type="non-terminal residue" evidence="1">
    <location>
        <position position="267"/>
    </location>
</feature>
<dbReference type="EMBL" id="BARS01026030">
    <property type="protein sequence ID" value="GAG11021.1"/>
    <property type="molecule type" value="Genomic_DNA"/>
</dbReference>